<proteinExistence type="predicted"/>
<accession>W8F7S7</accession>
<dbReference type="KEGG" id="hsw:Hsw_3091"/>
<gene>
    <name evidence="2" type="ORF">Hsw_3091</name>
</gene>
<dbReference type="Proteomes" id="UP000019423">
    <property type="component" value="Chromosome"/>
</dbReference>
<feature type="chain" id="PRO_5004911160" description="Secretion system C-terminal sorting domain-containing protein" evidence="1">
    <location>
        <begin position="37"/>
        <end position="390"/>
    </location>
</feature>
<keyword evidence="1" id="KW-0732">Signal</keyword>
<dbReference type="EMBL" id="CP007145">
    <property type="protein sequence ID" value="AHJ98686.1"/>
    <property type="molecule type" value="Genomic_DNA"/>
</dbReference>
<keyword evidence="3" id="KW-1185">Reference proteome</keyword>
<organism evidence="2 3">
    <name type="scientific">Hymenobacter swuensis DY53</name>
    <dbReference type="NCBI Taxonomy" id="1227739"/>
    <lineage>
        <taxon>Bacteria</taxon>
        <taxon>Pseudomonadati</taxon>
        <taxon>Bacteroidota</taxon>
        <taxon>Cytophagia</taxon>
        <taxon>Cytophagales</taxon>
        <taxon>Hymenobacteraceae</taxon>
        <taxon>Hymenobacter</taxon>
    </lineage>
</organism>
<dbReference type="AlphaFoldDB" id="W8F7S7"/>
<name>W8F7S7_9BACT</name>
<dbReference type="PATRIC" id="fig|1227739.3.peg.3263"/>
<sequence length="390" mass="41837">MYLGTFVNSYALVLMQHRYALLLSGLFAGLSFPSQAQTSPTITRADMPVPTDTLRQSTALPALPASAPPLSRNGANQTWNYAALTATAQNVARFTTVPAEPLYTFTFNSALSGSNRATVASPHAVPLPPGLALPITEPYQFFNASNADFRSVGYGGKLGTTAVPATYASAAEQDVIYRFPLSYASAPDSSRSFFSLTVPGTGYLSQRRKRVNRPDAWGSLTTPFGTFQTVRVVTRIEDHDSIAAGGINQGFDLPVTREYKWLAPGQHVPLLTITTTQIAGQETVSRVEYRDVYRRITGPLSTATALPAAAVAVYPNPVAGTQPLRLRLVTTGPVTLTGTDLAGRQLFEQVTVLENGEAEVPAEAFGRFQGVLLLRVQTAAGVAVRRVVRE</sequence>
<reference evidence="2 3" key="1">
    <citation type="submission" date="2014-01" db="EMBL/GenBank/DDBJ databases">
        <title>Complete genome sequence of ionizing-radiation resistance bacterium Hymenobacter swuensis DY53.</title>
        <authorList>
            <person name="Jung J.-H."/>
            <person name="Jeong S.-W."/>
            <person name="Joe M.-H."/>
            <person name="Cho y.-j."/>
            <person name="Kim M.-K."/>
            <person name="Lim S.-Y."/>
        </authorList>
    </citation>
    <scope>NUCLEOTIDE SEQUENCE [LARGE SCALE GENOMIC DNA]</scope>
    <source>
        <strain evidence="2 3">DY53</strain>
    </source>
</reference>
<evidence type="ECO:0008006" key="4">
    <source>
        <dbReference type="Google" id="ProtNLM"/>
    </source>
</evidence>
<dbReference type="HOGENOM" id="CLU_743495_0_0_10"/>
<evidence type="ECO:0000313" key="2">
    <source>
        <dbReference type="EMBL" id="AHJ98686.1"/>
    </source>
</evidence>
<protein>
    <recommendedName>
        <fullName evidence="4">Secretion system C-terminal sorting domain-containing protein</fullName>
    </recommendedName>
</protein>
<dbReference type="eggNOG" id="ENOG50343UE">
    <property type="taxonomic scope" value="Bacteria"/>
</dbReference>
<feature type="signal peptide" evidence="1">
    <location>
        <begin position="1"/>
        <end position="36"/>
    </location>
</feature>
<evidence type="ECO:0000256" key="1">
    <source>
        <dbReference type="SAM" id="SignalP"/>
    </source>
</evidence>
<evidence type="ECO:0000313" key="3">
    <source>
        <dbReference type="Proteomes" id="UP000019423"/>
    </source>
</evidence>
<dbReference type="STRING" id="1227739.Hsw_3091"/>